<dbReference type="SUPFAM" id="SSF50156">
    <property type="entry name" value="PDZ domain-like"/>
    <property type="match status" value="1"/>
</dbReference>
<feature type="active site" evidence="1">
    <location>
        <position position="276"/>
    </location>
</feature>
<evidence type="ECO:0000313" key="4">
    <source>
        <dbReference type="EMBL" id="PRY83878.1"/>
    </source>
</evidence>
<dbReference type="RefSeq" id="WP_106190486.1">
    <property type="nucleotide sequence ID" value="NZ_PVTO01000002.1"/>
</dbReference>
<dbReference type="EMBL" id="PVTO01000002">
    <property type="protein sequence ID" value="PRY83878.1"/>
    <property type="molecule type" value="Genomic_DNA"/>
</dbReference>
<dbReference type="Pfam" id="PF05362">
    <property type="entry name" value="Lon_C"/>
    <property type="match status" value="1"/>
</dbReference>
<evidence type="ECO:0000256" key="1">
    <source>
        <dbReference type="PROSITE-ProRule" id="PRU01122"/>
    </source>
</evidence>
<sequence>MKNKKIVKWISYTLLLYLFFFIPIPYYIERPGNAVDINPLIEVDGASQNIEGRLMLTTIEMFKATPFTYFYQFLPYHSIVGEEQLLGQFENYDEYRVLQRYFMDNSIDMAKAAAFNASELSYDIDYLGVYVMSIAEESLFNSELVLGDSIVAINDHPFQNTDEFVELVSEREVGDTISLVIERNDERSEIEGELIMLESTGLPGIGISLVTRTQVETDPLVSINSGNIGGPSAGLMFALEVYSQLNDLRLNNYQIAGTGTINETGEVGRIGGVEKKVVAADREGADIFFVPDDLVDEDILDLIPDYRSNYQAALETAEDIGTEMDIVPVRHISEAVDYLNNIADQ</sequence>
<dbReference type="SUPFAM" id="SSF54211">
    <property type="entry name" value="Ribosomal protein S5 domain 2-like"/>
    <property type="match status" value="1"/>
</dbReference>
<organism evidence="4 5">
    <name type="scientific">Alkalibacterium olivapovliticus</name>
    <dbReference type="NCBI Taxonomy" id="99907"/>
    <lineage>
        <taxon>Bacteria</taxon>
        <taxon>Bacillati</taxon>
        <taxon>Bacillota</taxon>
        <taxon>Bacilli</taxon>
        <taxon>Lactobacillales</taxon>
        <taxon>Carnobacteriaceae</taxon>
        <taxon>Alkalibacterium</taxon>
    </lineage>
</organism>
<comment type="caution">
    <text evidence="4">The sequence shown here is derived from an EMBL/GenBank/DDBJ whole genome shotgun (WGS) entry which is preliminary data.</text>
</comment>
<keyword evidence="1" id="KW-0645">Protease</keyword>
<dbReference type="GO" id="GO:0004176">
    <property type="term" value="F:ATP-dependent peptidase activity"/>
    <property type="evidence" value="ECO:0007669"/>
    <property type="project" value="UniProtKB-UniRule"/>
</dbReference>
<dbReference type="AlphaFoldDB" id="A0A2T0WB01"/>
<dbReference type="GO" id="GO:0030163">
    <property type="term" value="P:protein catabolic process"/>
    <property type="evidence" value="ECO:0007669"/>
    <property type="project" value="InterPro"/>
</dbReference>
<dbReference type="NCBIfam" id="NF041438">
    <property type="entry name" value="SepM_fam_S16"/>
    <property type="match status" value="1"/>
</dbReference>
<dbReference type="GO" id="GO:0006508">
    <property type="term" value="P:proteolysis"/>
    <property type="evidence" value="ECO:0007669"/>
    <property type="project" value="UniProtKB-KW"/>
</dbReference>
<evidence type="ECO:0000313" key="5">
    <source>
        <dbReference type="Proteomes" id="UP000238205"/>
    </source>
</evidence>
<keyword evidence="1" id="KW-0378">Hydrolase</keyword>
<protein>
    <recommendedName>
        <fullName evidence="1">endopeptidase La</fullName>
        <ecNumber evidence="1">3.4.21.53</ecNumber>
    </recommendedName>
</protein>
<dbReference type="InterPro" id="IPR020568">
    <property type="entry name" value="Ribosomal_Su5_D2-typ_SF"/>
</dbReference>
<keyword evidence="2" id="KW-1133">Transmembrane helix</keyword>
<keyword evidence="2" id="KW-0472">Membrane</keyword>
<dbReference type="InterPro" id="IPR001478">
    <property type="entry name" value="PDZ"/>
</dbReference>
<dbReference type="PROSITE" id="PS51786">
    <property type="entry name" value="LON_PROTEOLYTIC"/>
    <property type="match status" value="1"/>
</dbReference>
<gene>
    <name evidence="4" type="ORF">CLV38_10261</name>
</gene>
<name>A0A2T0WB01_9LACT</name>
<keyword evidence="2" id="KW-0812">Transmembrane</keyword>
<feature type="active site" evidence="1">
    <location>
        <position position="232"/>
    </location>
</feature>
<dbReference type="OrthoDB" id="2356897at2"/>
<proteinExistence type="inferred from homology"/>
<dbReference type="Pfam" id="PF13180">
    <property type="entry name" value="PDZ_2"/>
    <property type="match status" value="1"/>
</dbReference>
<keyword evidence="1" id="KW-0720">Serine protease</keyword>
<dbReference type="Proteomes" id="UP000238205">
    <property type="component" value="Unassembled WGS sequence"/>
</dbReference>
<dbReference type="InterPro" id="IPR027065">
    <property type="entry name" value="Lon_Prtase"/>
</dbReference>
<feature type="transmembrane region" description="Helical" evidence="2">
    <location>
        <begin position="9"/>
        <end position="28"/>
    </location>
</feature>
<dbReference type="PANTHER" id="PTHR10046">
    <property type="entry name" value="ATP DEPENDENT LON PROTEASE FAMILY MEMBER"/>
    <property type="match status" value="1"/>
</dbReference>
<evidence type="ECO:0000259" key="3">
    <source>
        <dbReference type="PROSITE" id="PS51786"/>
    </source>
</evidence>
<evidence type="ECO:0000256" key="2">
    <source>
        <dbReference type="SAM" id="Phobius"/>
    </source>
</evidence>
<dbReference type="InterPro" id="IPR036034">
    <property type="entry name" value="PDZ_sf"/>
</dbReference>
<comment type="similarity">
    <text evidence="1">Belongs to the peptidase S16 family.</text>
</comment>
<reference evidence="4 5" key="1">
    <citation type="submission" date="2018-03" db="EMBL/GenBank/DDBJ databases">
        <title>Genomic Encyclopedia of Archaeal and Bacterial Type Strains, Phase II (KMG-II): from individual species to whole genera.</title>
        <authorList>
            <person name="Goeker M."/>
        </authorList>
    </citation>
    <scope>NUCLEOTIDE SEQUENCE [LARGE SCALE GENOMIC DNA]</scope>
    <source>
        <strain evidence="4 5">DSM 13175</strain>
    </source>
</reference>
<accession>A0A2T0WB01</accession>
<comment type="catalytic activity">
    <reaction evidence="1">
        <text>Hydrolysis of proteins in presence of ATP.</text>
        <dbReference type="EC" id="3.4.21.53"/>
    </reaction>
</comment>
<dbReference type="InterPro" id="IPR008269">
    <property type="entry name" value="Lon_proteolytic"/>
</dbReference>
<keyword evidence="5" id="KW-1185">Reference proteome</keyword>
<dbReference type="Gene3D" id="3.30.230.10">
    <property type="match status" value="1"/>
</dbReference>
<dbReference type="InterPro" id="IPR014721">
    <property type="entry name" value="Ribsml_uS5_D2-typ_fold_subgr"/>
</dbReference>
<dbReference type="GO" id="GO:0005524">
    <property type="term" value="F:ATP binding"/>
    <property type="evidence" value="ECO:0007669"/>
    <property type="project" value="InterPro"/>
</dbReference>
<feature type="domain" description="Lon proteolytic" evidence="3">
    <location>
        <begin position="224"/>
        <end position="342"/>
    </location>
</feature>
<dbReference type="EC" id="3.4.21.53" evidence="1"/>
<dbReference type="Gene3D" id="2.30.42.10">
    <property type="match status" value="1"/>
</dbReference>
<dbReference type="GO" id="GO:0004252">
    <property type="term" value="F:serine-type endopeptidase activity"/>
    <property type="evidence" value="ECO:0007669"/>
    <property type="project" value="UniProtKB-UniRule"/>
</dbReference>